<comment type="similarity">
    <text evidence="10">Belongs to the ApbE family.</text>
</comment>
<evidence type="ECO:0000313" key="12">
    <source>
        <dbReference type="EMBL" id="CAA6814354.1"/>
    </source>
</evidence>
<reference evidence="12" key="1">
    <citation type="submission" date="2020-01" db="EMBL/GenBank/DDBJ databases">
        <authorList>
            <person name="Meier V. D."/>
            <person name="Meier V D."/>
        </authorList>
    </citation>
    <scope>NUCLEOTIDE SEQUENCE</scope>
    <source>
        <strain evidence="12">HLG_WM_MAG_02</strain>
    </source>
</reference>
<evidence type="ECO:0000256" key="7">
    <source>
        <dbReference type="ARBA" id="ARBA00022842"/>
    </source>
</evidence>
<evidence type="ECO:0000256" key="8">
    <source>
        <dbReference type="ARBA" id="ARBA00031306"/>
    </source>
</evidence>
<keyword evidence="4 10" id="KW-0808">Transferase</keyword>
<dbReference type="InterPro" id="IPR003374">
    <property type="entry name" value="ApbE-like_sf"/>
</dbReference>
<dbReference type="GO" id="GO:0016740">
    <property type="term" value="F:transferase activity"/>
    <property type="evidence" value="ECO:0007669"/>
    <property type="project" value="UniProtKB-UniRule"/>
</dbReference>
<evidence type="ECO:0000256" key="2">
    <source>
        <dbReference type="ARBA" id="ARBA00016337"/>
    </source>
</evidence>
<sequence length="308" mass="34963">MKQIFLIIVIISIYVSAKTTQRTQIIMGTFAKITLKEEQRQYIIKGFNLLKKIERSLSSYDKNALLYQLNEHKQVKADEHLREVIEKSQDFYIKSNGFFNIAIGSVTKKLYDFGGNEKIPSQEALKNANTDINITIIDNLIKIKKDKTLDLGGIGKGFGVDKVANYYREQNISHGIIALSGDIQALNPTSIYIDSPFNKQPFLELKTLKPNTSISTSGTYRRYIKNKKHHHLINPKSKKQGKNFVSISLITQKDNTLIDAMATAIGVMPEEEALHFLVNNPHIGYVLVRPNGNILYGNLEELSKLIWH</sequence>
<keyword evidence="6 10" id="KW-0274">FAD</keyword>
<keyword evidence="7 10" id="KW-0460">Magnesium</keyword>
<dbReference type="SUPFAM" id="SSF143631">
    <property type="entry name" value="ApbE-like"/>
    <property type="match status" value="1"/>
</dbReference>
<dbReference type="EMBL" id="CACVAZ010000092">
    <property type="protein sequence ID" value="CAA6814354.1"/>
    <property type="molecule type" value="Genomic_DNA"/>
</dbReference>
<evidence type="ECO:0000256" key="6">
    <source>
        <dbReference type="ARBA" id="ARBA00022827"/>
    </source>
</evidence>
<evidence type="ECO:0000256" key="10">
    <source>
        <dbReference type="PIRNR" id="PIRNR006268"/>
    </source>
</evidence>
<dbReference type="AlphaFoldDB" id="A0A6S6T664"/>
<dbReference type="PIRSF" id="PIRSF006268">
    <property type="entry name" value="ApbE"/>
    <property type="match status" value="1"/>
</dbReference>
<dbReference type="Gene3D" id="3.10.520.10">
    <property type="entry name" value="ApbE-like domains"/>
    <property type="match status" value="1"/>
</dbReference>
<evidence type="ECO:0000256" key="4">
    <source>
        <dbReference type="ARBA" id="ARBA00022679"/>
    </source>
</evidence>
<feature type="binding site" evidence="11">
    <location>
        <position position="259"/>
    </location>
    <ligand>
        <name>Mg(2+)</name>
        <dbReference type="ChEBI" id="CHEBI:18420"/>
    </ligand>
</feature>
<proteinExistence type="inferred from homology"/>
<feature type="binding site" evidence="11">
    <location>
        <position position="263"/>
    </location>
    <ligand>
        <name>Mg(2+)</name>
        <dbReference type="ChEBI" id="CHEBI:18420"/>
    </ligand>
</feature>
<dbReference type="InterPro" id="IPR024932">
    <property type="entry name" value="ApbE"/>
</dbReference>
<evidence type="ECO:0000256" key="5">
    <source>
        <dbReference type="ARBA" id="ARBA00022723"/>
    </source>
</evidence>
<gene>
    <name evidence="12" type="ORF">HELGO_WM16810</name>
</gene>
<comment type="catalytic activity">
    <reaction evidence="9 10">
        <text>L-threonyl-[protein] + FAD = FMN-L-threonyl-[protein] + AMP + H(+)</text>
        <dbReference type="Rhea" id="RHEA:36847"/>
        <dbReference type="Rhea" id="RHEA-COMP:11060"/>
        <dbReference type="Rhea" id="RHEA-COMP:11061"/>
        <dbReference type="ChEBI" id="CHEBI:15378"/>
        <dbReference type="ChEBI" id="CHEBI:30013"/>
        <dbReference type="ChEBI" id="CHEBI:57692"/>
        <dbReference type="ChEBI" id="CHEBI:74257"/>
        <dbReference type="ChEBI" id="CHEBI:456215"/>
        <dbReference type="EC" id="2.7.1.180"/>
    </reaction>
</comment>
<evidence type="ECO:0000256" key="11">
    <source>
        <dbReference type="PIRSR" id="PIRSR006268-2"/>
    </source>
</evidence>
<accession>A0A6S6T664</accession>
<keyword evidence="3 10" id="KW-0285">Flavoprotein</keyword>
<dbReference type="EC" id="2.7.1.180" evidence="1 10"/>
<comment type="cofactor">
    <cofactor evidence="11">
        <name>Mg(2+)</name>
        <dbReference type="ChEBI" id="CHEBI:18420"/>
    </cofactor>
    <cofactor evidence="11">
        <name>Mn(2+)</name>
        <dbReference type="ChEBI" id="CHEBI:29035"/>
    </cofactor>
    <text evidence="11">Magnesium. Can also use manganese.</text>
</comment>
<protein>
    <recommendedName>
        <fullName evidence="2 10">FAD:protein FMN transferase</fullName>
        <ecNumber evidence="1 10">2.7.1.180</ecNumber>
    </recommendedName>
    <alternativeName>
        <fullName evidence="8 10">Flavin transferase</fullName>
    </alternativeName>
</protein>
<evidence type="ECO:0000256" key="3">
    <source>
        <dbReference type="ARBA" id="ARBA00022630"/>
    </source>
</evidence>
<evidence type="ECO:0000256" key="9">
    <source>
        <dbReference type="ARBA" id="ARBA00048540"/>
    </source>
</evidence>
<keyword evidence="12" id="KW-0449">Lipoprotein</keyword>
<organism evidence="12">
    <name type="scientific">uncultured Sulfurovum sp</name>
    <dbReference type="NCBI Taxonomy" id="269237"/>
    <lineage>
        <taxon>Bacteria</taxon>
        <taxon>Pseudomonadati</taxon>
        <taxon>Campylobacterota</taxon>
        <taxon>Epsilonproteobacteria</taxon>
        <taxon>Campylobacterales</taxon>
        <taxon>Sulfurovaceae</taxon>
        <taxon>Sulfurovum</taxon>
        <taxon>environmental samples</taxon>
    </lineage>
</organism>
<evidence type="ECO:0000256" key="1">
    <source>
        <dbReference type="ARBA" id="ARBA00011955"/>
    </source>
</evidence>
<feature type="binding site" evidence="11">
    <location>
        <position position="153"/>
    </location>
    <ligand>
        <name>Mg(2+)</name>
        <dbReference type="ChEBI" id="CHEBI:18420"/>
    </ligand>
</feature>
<dbReference type="Pfam" id="PF02424">
    <property type="entry name" value="ApbE"/>
    <property type="match status" value="1"/>
</dbReference>
<dbReference type="PANTHER" id="PTHR30040">
    <property type="entry name" value="THIAMINE BIOSYNTHESIS LIPOPROTEIN APBE"/>
    <property type="match status" value="1"/>
</dbReference>
<name>A0A6S6T664_9BACT</name>
<keyword evidence="5 10" id="KW-0479">Metal-binding</keyword>
<dbReference type="PANTHER" id="PTHR30040:SF2">
    <property type="entry name" value="FAD:PROTEIN FMN TRANSFERASE"/>
    <property type="match status" value="1"/>
</dbReference>
<dbReference type="GO" id="GO:0046872">
    <property type="term" value="F:metal ion binding"/>
    <property type="evidence" value="ECO:0007669"/>
    <property type="project" value="UniProtKB-UniRule"/>
</dbReference>